<dbReference type="HOGENOM" id="CLU_130902_3_1_11"/>
<dbReference type="RefSeq" id="WP_015399647.1">
    <property type="nucleotide sequence ID" value="NC_020302.1"/>
</dbReference>
<organism evidence="3 4">
    <name type="scientific">Corynebacterium halotolerans YIM 70093 = DSM 44683</name>
    <dbReference type="NCBI Taxonomy" id="1121362"/>
    <lineage>
        <taxon>Bacteria</taxon>
        <taxon>Bacillati</taxon>
        <taxon>Actinomycetota</taxon>
        <taxon>Actinomycetes</taxon>
        <taxon>Mycobacteriales</taxon>
        <taxon>Corynebacteriaceae</taxon>
        <taxon>Corynebacterium</taxon>
    </lineage>
</organism>
<dbReference type="InterPro" id="IPR011008">
    <property type="entry name" value="Dimeric_a/b-barrel"/>
</dbReference>
<accession>M1NIH5</accession>
<evidence type="ECO:0000313" key="3">
    <source>
        <dbReference type="EMBL" id="AGF71223.1"/>
    </source>
</evidence>
<reference evidence="3 4" key="1">
    <citation type="journal article" date="2012" name="Stand. Genomic Sci.">
        <title>Genome sequence of the halotolerant bacterium Corynebacterium halotolerans type strain YIM 70093(T) (= DSM 44683(T)).</title>
        <authorList>
            <person name="Ruckert C."/>
            <person name="Albersmeier A."/>
            <person name="Al-Dilaimi A."/>
            <person name="Niehaus K."/>
            <person name="Szczepanowski R."/>
            <person name="Kalinowski J."/>
        </authorList>
    </citation>
    <scope>NUCLEOTIDE SEQUENCE [LARGE SCALE GENOMIC DNA]</scope>
    <source>
        <strain evidence="3">YIM 70093</strain>
    </source>
</reference>
<evidence type="ECO:0000313" key="4">
    <source>
        <dbReference type="Proteomes" id="UP000011723"/>
    </source>
</evidence>
<dbReference type="Proteomes" id="UP000011723">
    <property type="component" value="Chromosome"/>
</dbReference>
<dbReference type="eggNOG" id="COG3795">
    <property type="taxonomic scope" value="Bacteria"/>
</dbReference>
<evidence type="ECO:0000259" key="2">
    <source>
        <dbReference type="Pfam" id="PF03795"/>
    </source>
</evidence>
<dbReference type="EMBL" id="CP003697">
    <property type="protein sequence ID" value="AGF71223.1"/>
    <property type="molecule type" value="Genomic_DNA"/>
</dbReference>
<proteinExistence type="inferred from homology"/>
<keyword evidence="4" id="KW-1185">Reference proteome</keyword>
<dbReference type="AlphaFoldDB" id="M1NIH5"/>
<dbReference type="OrthoDB" id="668782at2"/>
<dbReference type="PATRIC" id="fig|1121362.3.peg.201"/>
<dbReference type="SUPFAM" id="SSF54909">
    <property type="entry name" value="Dimeric alpha+beta barrel"/>
    <property type="match status" value="1"/>
</dbReference>
<dbReference type="Gene3D" id="3.30.70.1060">
    <property type="entry name" value="Dimeric alpha+beta barrel"/>
    <property type="match status" value="1"/>
</dbReference>
<sequence>MSQFMLSVHHEPGVQAAGGTYETEEDAQTAFAAVDDLNSQLEKDGQLVFAGALNPPEVASTAFPAGHVVDGPVSDVVGRQLGGFWIIDVPDRQSALAVAGRAAKACHQPVEVRQFEG</sequence>
<comment type="similarity">
    <text evidence="1">Belongs to the YciI family.</text>
</comment>
<protein>
    <recommendedName>
        <fullName evidence="2">YCII-related domain-containing protein</fullName>
    </recommendedName>
</protein>
<gene>
    <name evidence="3" type="ORF">A605_01045</name>
</gene>
<evidence type="ECO:0000256" key="1">
    <source>
        <dbReference type="ARBA" id="ARBA00007689"/>
    </source>
</evidence>
<dbReference type="KEGG" id="chn:A605_01045"/>
<name>M1NIH5_9CORY</name>
<dbReference type="InterPro" id="IPR005545">
    <property type="entry name" value="YCII"/>
</dbReference>
<feature type="domain" description="YCII-related" evidence="2">
    <location>
        <begin position="4"/>
        <end position="101"/>
    </location>
</feature>
<dbReference type="Pfam" id="PF03795">
    <property type="entry name" value="YCII"/>
    <property type="match status" value="1"/>
</dbReference>